<dbReference type="Gramene" id="ORUFI05G30010.3">
    <property type="protein sequence ID" value="ORUFI05G30010.3"/>
    <property type="gene ID" value="ORUFI05G30010"/>
</dbReference>
<dbReference type="EnsemblPlants" id="ORUFI05G30010.3">
    <property type="protein sequence ID" value="ORUFI05G30010.3"/>
    <property type="gene ID" value="ORUFI05G30010"/>
</dbReference>
<proteinExistence type="predicted"/>
<dbReference type="Proteomes" id="UP000008022">
    <property type="component" value="Unassembled WGS sequence"/>
</dbReference>
<keyword evidence="2" id="KW-1185">Reference proteome</keyword>
<dbReference type="HOGENOM" id="CLU_2661788_0_0_1"/>
<organism evidence="1 2">
    <name type="scientific">Oryza rufipogon</name>
    <name type="common">Brownbeard rice</name>
    <name type="synonym">Asian wild rice</name>
    <dbReference type="NCBI Taxonomy" id="4529"/>
    <lineage>
        <taxon>Eukaryota</taxon>
        <taxon>Viridiplantae</taxon>
        <taxon>Streptophyta</taxon>
        <taxon>Embryophyta</taxon>
        <taxon>Tracheophyta</taxon>
        <taxon>Spermatophyta</taxon>
        <taxon>Magnoliopsida</taxon>
        <taxon>Liliopsida</taxon>
        <taxon>Poales</taxon>
        <taxon>Poaceae</taxon>
        <taxon>BOP clade</taxon>
        <taxon>Oryzoideae</taxon>
        <taxon>Oryzeae</taxon>
        <taxon>Oryzinae</taxon>
        <taxon>Oryza</taxon>
    </lineage>
</organism>
<accession>A0A0E0PS44</accession>
<reference evidence="1" key="2">
    <citation type="submission" date="2015-06" db="UniProtKB">
        <authorList>
            <consortium name="EnsemblPlants"/>
        </authorList>
    </citation>
    <scope>IDENTIFICATION</scope>
</reference>
<reference evidence="2" key="1">
    <citation type="submission" date="2013-06" db="EMBL/GenBank/DDBJ databases">
        <authorList>
            <person name="Zhao Q."/>
        </authorList>
    </citation>
    <scope>NUCLEOTIDE SEQUENCE</scope>
    <source>
        <strain evidence="2">cv. W1943</strain>
    </source>
</reference>
<name>A0A0E0PS44_ORYRU</name>
<evidence type="ECO:0000313" key="1">
    <source>
        <dbReference type="EnsemblPlants" id="ORUFI05G30010.3"/>
    </source>
</evidence>
<dbReference type="AlphaFoldDB" id="A0A0E0PS44"/>
<sequence>FKVKGEKKEEVEYPSFPRGVKEREISRGRLVVSSAPLLAPRRVAAADLHLREQSRAEQGILDLGPLLVIKGLSRGAWCTQ</sequence>
<protein>
    <submittedName>
        <fullName evidence="1">Uncharacterized protein</fullName>
    </submittedName>
</protein>
<evidence type="ECO:0000313" key="2">
    <source>
        <dbReference type="Proteomes" id="UP000008022"/>
    </source>
</evidence>